<dbReference type="AlphaFoldDB" id="A0A2H0KPD1"/>
<reference evidence="1 2" key="1">
    <citation type="submission" date="2017-09" db="EMBL/GenBank/DDBJ databases">
        <title>Depth-based differentiation of microbial function through sediment-hosted aquifers and enrichment of novel symbionts in the deep terrestrial subsurface.</title>
        <authorList>
            <person name="Probst A.J."/>
            <person name="Ladd B."/>
            <person name="Jarett J.K."/>
            <person name="Geller-Mcgrath D.E."/>
            <person name="Sieber C.M."/>
            <person name="Emerson J.B."/>
            <person name="Anantharaman K."/>
            <person name="Thomas B.C."/>
            <person name="Malmstrom R."/>
            <person name="Stieglmeier M."/>
            <person name="Klingl A."/>
            <person name="Woyke T."/>
            <person name="Ryan C.M."/>
            <person name="Banfield J.F."/>
        </authorList>
    </citation>
    <scope>NUCLEOTIDE SEQUENCE [LARGE SCALE GENOMIC DNA]</scope>
    <source>
        <strain evidence="1">CG11_big_fil_rev_8_21_14_0_20_44_10</strain>
    </source>
</reference>
<proteinExistence type="predicted"/>
<evidence type="ECO:0000313" key="2">
    <source>
        <dbReference type="Proteomes" id="UP000231550"/>
    </source>
</evidence>
<comment type="caution">
    <text evidence="1">The sequence shown here is derived from an EMBL/GenBank/DDBJ whole genome shotgun (WGS) entry which is preliminary data.</text>
</comment>
<evidence type="ECO:0000313" key="1">
    <source>
        <dbReference type="EMBL" id="PIQ74012.1"/>
    </source>
</evidence>
<accession>A0A2H0KPD1</accession>
<dbReference type="Proteomes" id="UP000231550">
    <property type="component" value="Unassembled WGS sequence"/>
</dbReference>
<dbReference type="EMBL" id="PCVN01000119">
    <property type="protein sequence ID" value="PIQ74012.1"/>
    <property type="molecule type" value="Genomic_DNA"/>
</dbReference>
<gene>
    <name evidence="1" type="ORF">COV85_04400</name>
</gene>
<organism evidence="1 2">
    <name type="scientific">Candidatus Portnoybacteria bacterium CG11_big_fil_rev_8_21_14_0_20_44_10</name>
    <dbReference type="NCBI Taxonomy" id="1974818"/>
    <lineage>
        <taxon>Bacteria</taxon>
        <taxon>Candidatus Portnoyibacteriota</taxon>
    </lineage>
</organism>
<name>A0A2H0KPD1_9BACT</name>
<sequence>MEVNKNYWRNKDAIIASREEKEADLKYEIGMFRGTCQCLIQPSPSTFARNLLWGSFAIHARVLIDFFYADLFFNDRQRKGELIDIIRTI</sequence>
<protein>
    <submittedName>
        <fullName evidence="1">Uncharacterized protein</fullName>
    </submittedName>
</protein>